<feature type="compositionally biased region" description="Basic and acidic residues" evidence="9">
    <location>
        <begin position="82"/>
        <end position="133"/>
    </location>
</feature>
<feature type="compositionally biased region" description="Low complexity" evidence="9">
    <location>
        <begin position="134"/>
        <end position="161"/>
    </location>
</feature>
<evidence type="ECO:0000256" key="7">
    <source>
        <dbReference type="ARBA" id="ARBA00023010"/>
    </source>
</evidence>
<keyword evidence="5" id="KW-0653">Protein transport</keyword>
<reference evidence="11" key="1">
    <citation type="submission" date="2016-11" db="EMBL/GenBank/DDBJ databases">
        <authorList>
            <person name="Varghese N."/>
            <person name="Submissions S."/>
        </authorList>
    </citation>
    <scope>NUCLEOTIDE SEQUENCE [LARGE SCALE GENOMIC DNA]</scope>
    <source>
        <strain evidence="11">DSM 29440</strain>
    </source>
</reference>
<name>A0A1N6FKW6_9RHOB</name>
<evidence type="ECO:0000256" key="8">
    <source>
        <dbReference type="ARBA" id="ARBA00023136"/>
    </source>
</evidence>
<organism evidence="10 11">
    <name type="scientific">Vannielia litorea</name>
    <dbReference type="NCBI Taxonomy" id="1217970"/>
    <lineage>
        <taxon>Bacteria</taxon>
        <taxon>Pseudomonadati</taxon>
        <taxon>Pseudomonadota</taxon>
        <taxon>Alphaproteobacteria</taxon>
        <taxon>Rhodobacterales</taxon>
        <taxon>Paracoccaceae</taxon>
        <taxon>Vannielia</taxon>
    </lineage>
</organism>
<keyword evidence="8" id="KW-0472">Membrane</keyword>
<comment type="subcellular location">
    <subcellularLocation>
        <location evidence="1">Membrane</location>
        <topology evidence="1">Single-pass membrane protein</topology>
    </subcellularLocation>
</comment>
<dbReference type="GO" id="GO:0043953">
    <property type="term" value="P:protein transport by the Tat complex"/>
    <property type="evidence" value="ECO:0007669"/>
    <property type="project" value="InterPro"/>
</dbReference>
<dbReference type="RefSeq" id="WP_074255857.1">
    <property type="nucleotide sequence ID" value="NZ_FSRL01000001.1"/>
</dbReference>
<accession>A0A1N6FKW6</accession>
<dbReference type="GO" id="GO:0016020">
    <property type="term" value="C:membrane"/>
    <property type="evidence" value="ECO:0007669"/>
    <property type="project" value="InterPro"/>
</dbReference>
<evidence type="ECO:0000256" key="9">
    <source>
        <dbReference type="SAM" id="MobiDB-lite"/>
    </source>
</evidence>
<proteinExistence type="predicted"/>
<dbReference type="STRING" id="1217970.SAMN05444002_1753"/>
<dbReference type="AlphaFoldDB" id="A0A1N6FKW6"/>
<evidence type="ECO:0000256" key="1">
    <source>
        <dbReference type="ARBA" id="ARBA00004167"/>
    </source>
</evidence>
<dbReference type="InterPro" id="IPR003369">
    <property type="entry name" value="TatA/B/E"/>
</dbReference>
<keyword evidence="6" id="KW-1133">Transmembrane helix</keyword>
<evidence type="ECO:0000256" key="5">
    <source>
        <dbReference type="ARBA" id="ARBA00022927"/>
    </source>
</evidence>
<feature type="compositionally biased region" description="Low complexity" evidence="9">
    <location>
        <begin position="169"/>
        <end position="179"/>
    </location>
</feature>
<sequence length="220" mass="23142">MGWSELLLIGVVALIVVGPKDLPVMFQSLGKMTAKVRRMARDFSRAMEDAADSTGMKDVASDLNRTMSPKSMGIDKLRDAADRFDKWDPTKKEPEKKPLGPETQKLSEERAEAKRKIQEASAKAAEERKRKEAIAASEAAEMAGEPEAEPAVNGAEPPAKAAAKKPAARKAPAGTAAKPAARKPAAKKPAPKKPAAKKSAAKTKPKPAPKSGAAGDAGVS</sequence>
<dbReference type="EMBL" id="FSRL01000001">
    <property type="protein sequence ID" value="SIN95917.1"/>
    <property type="molecule type" value="Genomic_DNA"/>
</dbReference>
<keyword evidence="2" id="KW-0813">Transport</keyword>
<dbReference type="OrthoDB" id="7206969at2"/>
<dbReference type="Proteomes" id="UP000184932">
    <property type="component" value="Unassembled WGS sequence"/>
</dbReference>
<feature type="compositionally biased region" description="Basic residues" evidence="9">
    <location>
        <begin position="180"/>
        <end position="207"/>
    </location>
</feature>
<keyword evidence="7" id="KW-0811">Translocation</keyword>
<protein>
    <submittedName>
        <fullName evidence="10">Sec-independent protein translocase protein TatB</fullName>
    </submittedName>
</protein>
<evidence type="ECO:0000313" key="11">
    <source>
        <dbReference type="Proteomes" id="UP000184932"/>
    </source>
</evidence>
<keyword evidence="3" id="KW-1003">Cell membrane</keyword>
<keyword evidence="11" id="KW-1185">Reference proteome</keyword>
<gene>
    <name evidence="10" type="ORF">SAMN05444002_1753</name>
</gene>
<dbReference type="GO" id="GO:0008320">
    <property type="term" value="F:protein transmembrane transporter activity"/>
    <property type="evidence" value="ECO:0007669"/>
    <property type="project" value="InterPro"/>
</dbReference>
<dbReference type="NCBIfam" id="TIGR01410">
    <property type="entry name" value="tatB"/>
    <property type="match status" value="1"/>
</dbReference>
<evidence type="ECO:0000313" key="10">
    <source>
        <dbReference type="EMBL" id="SIN95917.1"/>
    </source>
</evidence>
<keyword evidence="4" id="KW-0812">Transmembrane</keyword>
<evidence type="ECO:0000256" key="6">
    <source>
        <dbReference type="ARBA" id="ARBA00022989"/>
    </source>
</evidence>
<evidence type="ECO:0000256" key="2">
    <source>
        <dbReference type="ARBA" id="ARBA00022448"/>
    </source>
</evidence>
<dbReference type="InterPro" id="IPR018448">
    <property type="entry name" value="TatB"/>
</dbReference>
<dbReference type="Pfam" id="PF02416">
    <property type="entry name" value="TatA_B_E"/>
    <property type="match status" value="1"/>
</dbReference>
<evidence type="ECO:0000256" key="4">
    <source>
        <dbReference type="ARBA" id="ARBA00022692"/>
    </source>
</evidence>
<evidence type="ECO:0000256" key="3">
    <source>
        <dbReference type="ARBA" id="ARBA00022475"/>
    </source>
</evidence>
<feature type="region of interest" description="Disordered" evidence="9">
    <location>
        <begin position="82"/>
        <end position="220"/>
    </location>
</feature>
<dbReference type="Gene3D" id="1.20.5.3310">
    <property type="match status" value="1"/>
</dbReference>